<name>W9XFQ9_9EURO</name>
<keyword evidence="6" id="KW-1185">Reference proteome</keyword>
<dbReference type="eggNOG" id="KOG4236">
    <property type="taxonomic scope" value="Eukaryota"/>
</dbReference>
<dbReference type="SUPFAM" id="SSF56112">
    <property type="entry name" value="Protein kinase-like (PK-like)"/>
    <property type="match status" value="1"/>
</dbReference>
<dbReference type="RefSeq" id="XP_007746034.1">
    <property type="nucleotide sequence ID" value="XM_007747844.1"/>
</dbReference>
<feature type="compositionally biased region" description="Acidic residues" evidence="3">
    <location>
        <begin position="1232"/>
        <end position="1250"/>
    </location>
</feature>
<dbReference type="SMART" id="SM00220">
    <property type="entry name" value="S_TKc"/>
    <property type="match status" value="1"/>
</dbReference>
<keyword evidence="5" id="KW-0808">Transferase</keyword>
<feature type="region of interest" description="Disordered" evidence="3">
    <location>
        <begin position="1"/>
        <end position="25"/>
    </location>
</feature>
<dbReference type="InterPro" id="IPR036770">
    <property type="entry name" value="Ankyrin_rpt-contain_sf"/>
</dbReference>
<dbReference type="PROSITE" id="PS00107">
    <property type="entry name" value="PROTEIN_KINASE_ATP"/>
    <property type="match status" value="1"/>
</dbReference>
<evidence type="ECO:0000313" key="6">
    <source>
        <dbReference type="Proteomes" id="UP000019471"/>
    </source>
</evidence>
<feature type="binding site" evidence="2">
    <location>
        <position position="498"/>
    </location>
    <ligand>
        <name>ATP</name>
        <dbReference type="ChEBI" id="CHEBI:30616"/>
    </ligand>
</feature>
<dbReference type="SUPFAM" id="SSF48403">
    <property type="entry name" value="Ankyrin repeat"/>
    <property type="match status" value="1"/>
</dbReference>
<dbReference type="InterPro" id="IPR002110">
    <property type="entry name" value="Ankyrin_rpt"/>
</dbReference>
<dbReference type="PROSITE" id="PS50297">
    <property type="entry name" value="ANK_REP_REGION"/>
    <property type="match status" value="1"/>
</dbReference>
<dbReference type="Proteomes" id="UP000019471">
    <property type="component" value="Unassembled WGS sequence"/>
</dbReference>
<protein>
    <submittedName>
        <fullName evidence="5">CAMK/PKD protein kinase</fullName>
    </submittedName>
</protein>
<evidence type="ECO:0000256" key="3">
    <source>
        <dbReference type="SAM" id="MobiDB-lite"/>
    </source>
</evidence>
<dbReference type="eggNOG" id="KOG4369">
    <property type="taxonomic scope" value="Eukaryota"/>
</dbReference>
<feature type="domain" description="Protein kinase" evidence="4">
    <location>
        <begin position="459"/>
        <end position="789"/>
    </location>
</feature>
<dbReference type="PANTHER" id="PTHR24359">
    <property type="entry name" value="SERINE/THREONINE-PROTEIN KINASE SBK1"/>
    <property type="match status" value="1"/>
</dbReference>
<dbReference type="InterPro" id="IPR017441">
    <property type="entry name" value="Protein_kinase_ATP_BS"/>
</dbReference>
<comment type="caution">
    <text evidence="5">The sequence shown here is derived from an EMBL/GenBank/DDBJ whole genome shotgun (WGS) entry which is preliminary data.</text>
</comment>
<dbReference type="EMBL" id="AMGX01000011">
    <property type="protein sequence ID" value="EXJ69219.1"/>
    <property type="molecule type" value="Genomic_DNA"/>
</dbReference>
<evidence type="ECO:0000256" key="1">
    <source>
        <dbReference type="PROSITE-ProRule" id="PRU00023"/>
    </source>
</evidence>
<evidence type="ECO:0000256" key="2">
    <source>
        <dbReference type="PROSITE-ProRule" id="PRU10141"/>
    </source>
</evidence>
<dbReference type="PANTHER" id="PTHR24359:SF1">
    <property type="entry name" value="INHIBITOR OF NUCLEAR FACTOR KAPPA-B KINASE EPSILON SUBUNIT HOMOLOG 1-RELATED"/>
    <property type="match status" value="1"/>
</dbReference>
<feature type="repeat" description="ANK" evidence="1">
    <location>
        <begin position="1001"/>
        <end position="1029"/>
    </location>
</feature>
<proteinExistence type="predicted"/>
<dbReference type="PROSITE" id="PS50088">
    <property type="entry name" value="ANK_REPEAT"/>
    <property type="match status" value="1"/>
</dbReference>
<reference evidence="5 6" key="1">
    <citation type="submission" date="2013-03" db="EMBL/GenBank/DDBJ databases">
        <title>The Genome Sequence of Cladophialophora psammophila CBS 110553.</title>
        <authorList>
            <consortium name="The Broad Institute Genomics Platform"/>
            <person name="Cuomo C."/>
            <person name="de Hoog S."/>
            <person name="Gorbushina A."/>
            <person name="Walker B."/>
            <person name="Young S.K."/>
            <person name="Zeng Q."/>
            <person name="Gargeya S."/>
            <person name="Fitzgerald M."/>
            <person name="Haas B."/>
            <person name="Abouelleil A."/>
            <person name="Allen A.W."/>
            <person name="Alvarado L."/>
            <person name="Arachchi H.M."/>
            <person name="Berlin A.M."/>
            <person name="Chapman S.B."/>
            <person name="Gainer-Dewar J."/>
            <person name="Goldberg J."/>
            <person name="Griggs A."/>
            <person name="Gujja S."/>
            <person name="Hansen M."/>
            <person name="Howarth C."/>
            <person name="Imamovic A."/>
            <person name="Ireland A."/>
            <person name="Larimer J."/>
            <person name="McCowan C."/>
            <person name="Murphy C."/>
            <person name="Pearson M."/>
            <person name="Poon T.W."/>
            <person name="Priest M."/>
            <person name="Roberts A."/>
            <person name="Saif S."/>
            <person name="Shea T."/>
            <person name="Sisk P."/>
            <person name="Sykes S."/>
            <person name="Wortman J."/>
            <person name="Nusbaum C."/>
            <person name="Birren B."/>
        </authorList>
    </citation>
    <scope>NUCLEOTIDE SEQUENCE [LARGE SCALE GENOMIC DNA]</scope>
    <source>
        <strain evidence="5 6">CBS 110553</strain>
    </source>
</reference>
<dbReference type="Gene3D" id="3.30.200.20">
    <property type="entry name" value="Phosphorylase Kinase, domain 1"/>
    <property type="match status" value="1"/>
</dbReference>
<keyword evidence="1" id="KW-0040">ANK repeat</keyword>
<dbReference type="InterPro" id="IPR000719">
    <property type="entry name" value="Prot_kinase_dom"/>
</dbReference>
<dbReference type="PROSITE" id="PS50011">
    <property type="entry name" value="PROTEIN_KINASE_DOM"/>
    <property type="match status" value="1"/>
</dbReference>
<keyword evidence="2" id="KW-0547">Nucleotide-binding</keyword>
<dbReference type="InterPro" id="IPR011009">
    <property type="entry name" value="Kinase-like_dom_sf"/>
</dbReference>
<dbReference type="AlphaFoldDB" id="W9XFQ9"/>
<dbReference type="HOGENOM" id="CLU_264616_0_0_1"/>
<dbReference type="Pfam" id="PF00069">
    <property type="entry name" value="Pkinase"/>
    <property type="match status" value="1"/>
</dbReference>
<dbReference type="Gene3D" id="1.25.40.20">
    <property type="entry name" value="Ankyrin repeat-containing domain"/>
    <property type="match status" value="2"/>
</dbReference>
<dbReference type="GO" id="GO:0004674">
    <property type="term" value="F:protein serine/threonine kinase activity"/>
    <property type="evidence" value="ECO:0007669"/>
    <property type="project" value="TreeGrafter"/>
</dbReference>
<dbReference type="SMART" id="SM00248">
    <property type="entry name" value="ANK"/>
    <property type="match status" value="4"/>
</dbReference>
<keyword evidence="5" id="KW-0418">Kinase</keyword>
<accession>W9XFQ9</accession>
<gene>
    <name evidence="5" type="ORF">A1O5_07255</name>
</gene>
<dbReference type="Pfam" id="PF12796">
    <property type="entry name" value="Ank_2"/>
    <property type="match status" value="2"/>
</dbReference>
<dbReference type="OrthoDB" id="4161807at2759"/>
<organism evidence="5 6">
    <name type="scientific">Cladophialophora psammophila CBS 110553</name>
    <dbReference type="NCBI Taxonomy" id="1182543"/>
    <lineage>
        <taxon>Eukaryota</taxon>
        <taxon>Fungi</taxon>
        <taxon>Dikarya</taxon>
        <taxon>Ascomycota</taxon>
        <taxon>Pezizomycotina</taxon>
        <taxon>Eurotiomycetes</taxon>
        <taxon>Chaetothyriomycetidae</taxon>
        <taxon>Chaetothyriales</taxon>
        <taxon>Herpotrichiellaceae</taxon>
        <taxon>Cladophialophora</taxon>
    </lineage>
</organism>
<dbReference type="GO" id="GO:0005524">
    <property type="term" value="F:ATP binding"/>
    <property type="evidence" value="ECO:0007669"/>
    <property type="project" value="UniProtKB-UniRule"/>
</dbReference>
<feature type="region of interest" description="Disordered" evidence="3">
    <location>
        <begin position="1225"/>
        <end position="1263"/>
    </location>
</feature>
<dbReference type="GeneID" id="19191961"/>
<feature type="compositionally biased region" description="Polar residues" evidence="3">
    <location>
        <begin position="9"/>
        <end position="25"/>
    </location>
</feature>
<keyword evidence="2" id="KW-0067">ATP-binding</keyword>
<evidence type="ECO:0000259" key="4">
    <source>
        <dbReference type="PROSITE" id="PS50011"/>
    </source>
</evidence>
<dbReference type="Gene3D" id="1.10.510.10">
    <property type="entry name" value="Transferase(Phosphotransferase) domain 1"/>
    <property type="match status" value="1"/>
</dbReference>
<sequence>MTGIELDPMSSSKFSHIRSSNSLDKSHASSESSLLFNVRREGEQTKSQAAPGSYQVKILFPPVSASNSKLDNCVEDDCDWLLVDLFTLPPDALEKVLRPNQISGTEVRGFAAGDVEDQGFVTISVLGGLRTGVLTNISSTLNINGSRYEAMLITMDKLLPLGTSGIWVKKGDCVAGYIIAVRQDLPWAYMIPMGDAITDMKKTLRTNDVRIPEAAEVEVLRERFISKAMTNYDQEDSNLTGLSPMNSKSTMALDVEDSTAELRSDPHTTRDSLVLLGGLSPSQYIPSRLGSHLVSNYLHEVSVPQSPASKLRQALEWRMERNWEHQKFISHREIDILITKEVVSELLREDVSLRETMPYLSDNMRGTLIKHIKTFTPRLLCLCIYVDLPLACLCELLDYGVDDSNLPLSIEQCPAVRWRTQWDLMIQAQGIFLALEFPSDLLFQDCEVSENIVLPFLSETPKKLIGEGSFGRVYKVKIHPDYDVFSAKETTPRHYALKVFQGGAQHEAAYRNEVSCLQQLSKTFHEHIMTSHASWRQGDRYFLLMTAADGNLSEFLSTKESPNLSYRNIEWLLLQIRGLADALSVIHNALSTIYGAATESEPRYTGFHHDIKPANILVFSKDAEQLTLKISDFGMARFGPCLNTEGLESESYFTRRSPDINAAYGAPETYQSGQLSRSYDIWSLGCVFTDVLVWFLGGANSDPKTFTLQRSQEILHAKGKTNGSFWYIDARGDAHVKPIVVKRLLELRLRCSRLSALAGLVDIICSMLTVDPTSRPNAFILRTELDKLVLQADDGALRPSYGYLCHCLTREGEDWDQVSRAKIYKFLGEIEEKMRTSKRASLRGQVRRMYQLRRQIETLVWNVHDREAGKVFWEAFDMNYHRKSNAVKVTSNMDFVKIVAYSYGRPTTDGELLSLMRSIATFPCSIQHRFMVYFSLTTDLVLVLKPRQGTSSLTRDGGRISLRNLVPSDHAFLAASSNGDLPTMRKFLASKEASPFMVTDGGVTPLCLSIQNGHAEAVDLLLTEGAYVNEPFGRKMATALSWALKHRREDICRMLLRRGANYHDQNVYGWSPIFYLWSQGERIEDSRLTVLIEMLRARDDEFPWLHQNIVDTAGWGLMHRVAVFGTPADVKMLIRAGVDVFQPSGHNNWQAPHFAVQFGVHDNFLILLAEYERRYGLTKAIEMSDSTGWTMLQIAIAGGHEEVVKGGRDEILRTLLGLGADREAQTWPVSDESSDESSDEWYDAEEELWQDLDPIPGSGKLTD</sequence>
<dbReference type="CDD" id="cd00180">
    <property type="entry name" value="PKc"/>
    <property type="match status" value="1"/>
</dbReference>
<evidence type="ECO:0000313" key="5">
    <source>
        <dbReference type="EMBL" id="EXJ69219.1"/>
    </source>
</evidence>